<keyword evidence="1" id="KW-0472">Membrane</keyword>
<protein>
    <submittedName>
        <fullName evidence="2">Uncharacterized protein</fullName>
    </submittedName>
</protein>
<evidence type="ECO:0000313" key="2">
    <source>
        <dbReference type="EMBL" id="MBG6065408.1"/>
    </source>
</evidence>
<sequence>MGVARSCLGAVGVAPPLGLALAGVYALLWHRLEKVI</sequence>
<accession>A0ABS0JGE3</accession>
<keyword evidence="1" id="KW-0812">Transmembrane</keyword>
<proteinExistence type="predicted"/>
<keyword evidence="3" id="KW-1185">Reference proteome</keyword>
<evidence type="ECO:0000313" key="3">
    <source>
        <dbReference type="Proteomes" id="UP000614915"/>
    </source>
</evidence>
<reference evidence="2 3" key="1">
    <citation type="submission" date="2020-11" db="EMBL/GenBank/DDBJ databases">
        <title>Sequencing the genomes of 1000 actinobacteria strains.</title>
        <authorList>
            <person name="Klenk H.-P."/>
        </authorList>
    </citation>
    <scope>NUCLEOTIDE SEQUENCE [LARGE SCALE GENOMIC DNA]</scope>
    <source>
        <strain evidence="2 3">DSM 101692</strain>
    </source>
</reference>
<comment type="caution">
    <text evidence="2">The sequence shown here is derived from an EMBL/GenBank/DDBJ whole genome shotgun (WGS) entry which is preliminary data.</text>
</comment>
<dbReference type="Proteomes" id="UP000614915">
    <property type="component" value="Unassembled WGS sequence"/>
</dbReference>
<feature type="transmembrane region" description="Helical" evidence="1">
    <location>
        <begin position="7"/>
        <end position="28"/>
    </location>
</feature>
<dbReference type="EMBL" id="JADOTX010000001">
    <property type="protein sequence ID" value="MBG6065408.1"/>
    <property type="molecule type" value="Genomic_DNA"/>
</dbReference>
<keyword evidence="1" id="KW-1133">Transmembrane helix</keyword>
<organism evidence="2 3">
    <name type="scientific">Micromonospora ureilytica</name>
    <dbReference type="NCBI Taxonomy" id="709868"/>
    <lineage>
        <taxon>Bacteria</taxon>
        <taxon>Bacillati</taxon>
        <taxon>Actinomycetota</taxon>
        <taxon>Actinomycetes</taxon>
        <taxon>Micromonosporales</taxon>
        <taxon>Micromonosporaceae</taxon>
        <taxon>Micromonospora</taxon>
    </lineage>
</organism>
<name>A0ABS0JGE3_9ACTN</name>
<gene>
    <name evidence="2" type="ORF">IW248_001695</name>
</gene>
<evidence type="ECO:0000256" key="1">
    <source>
        <dbReference type="SAM" id="Phobius"/>
    </source>
</evidence>